<dbReference type="SMART" id="SM00387">
    <property type="entry name" value="HATPase_c"/>
    <property type="match status" value="1"/>
</dbReference>
<feature type="domain" description="Histidine kinase" evidence="20">
    <location>
        <begin position="406"/>
        <end position="617"/>
    </location>
</feature>
<dbReference type="Gene3D" id="1.10.287.130">
    <property type="match status" value="1"/>
</dbReference>
<evidence type="ECO:0000256" key="11">
    <source>
        <dbReference type="ARBA" id="ARBA00022840"/>
    </source>
</evidence>
<evidence type="ECO:0000256" key="10">
    <source>
        <dbReference type="ARBA" id="ARBA00022777"/>
    </source>
</evidence>
<dbReference type="InterPro" id="IPR029151">
    <property type="entry name" value="Sensor-like_sf"/>
</dbReference>
<keyword evidence="7" id="KW-0808">Transferase</keyword>
<comment type="catalytic activity">
    <reaction evidence="1">
        <text>ATP + protein L-histidine = ADP + protein N-phospho-L-histidine.</text>
        <dbReference type="EC" id="2.7.13.3"/>
    </reaction>
</comment>
<dbReference type="PIRSF" id="PIRSF036431">
    <property type="entry name" value="STHK_DctB"/>
    <property type="match status" value="1"/>
</dbReference>
<evidence type="ECO:0000256" key="8">
    <source>
        <dbReference type="ARBA" id="ARBA00022692"/>
    </source>
</evidence>
<feature type="transmembrane region" description="Helical" evidence="19">
    <location>
        <begin position="28"/>
        <end position="48"/>
    </location>
</feature>
<keyword evidence="17" id="KW-0175">Coiled coil</keyword>
<dbReference type="Pfam" id="PF02518">
    <property type="entry name" value="HATPase_c"/>
    <property type="match status" value="1"/>
</dbReference>
<keyword evidence="6" id="KW-0597">Phosphoprotein</keyword>
<evidence type="ECO:0000256" key="14">
    <source>
        <dbReference type="ARBA" id="ARBA00023136"/>
    </source>
</evidence>
<feature type="region of interest" description="Disordered" evidence="18">
    <location>
        <begin position="1"/>
        <end position="22"/>
    </location>
</feature>
<keyword evidence="10 21" id="KW-0418">Kinase</keyword>
<keyword evidence="13" id="KW-0902">Two-component regulatory system</keyword>
<dbReference type="SUPFAM" id="SSF47384">
    <property type="entry name" value="Homodimeric domain of signal transducing histidine kinase"/>
    <property type="match status" value="1"/>
</dbReference>
<evidence type="ECO:0000259" key="20">
    <source>
        <dbReference type="PROSITE" id="PS50109"/>
    </source>
</evidence>
<dbReference type="InterPro" id="IPR004358">
    <property type="entry name" value="Sig_transdc_His_kin-like_C"/>
</dbReference>
<dbReference type="InterPro" id="IPR036097">
    <property type="entry name" value="HisK_dim/P_sf"/>
</dbReference>
<evidence type="ECO:0000256" key="2">
    <source>
        <dbReference type="ARBA" id="ARBA00004429"/>
    </source>
</evidence>
<dbReference type="OrthoDB" id="7568856at2"/>
<dbReference type="SUPFAM" id="SSF55874">
    <property type="entry name" value="ATPase domain of HSP90 chaperone/DNA topoisomerase II/histidine kinase"/>
    <property type="match status" value="1"/>
</dbReference>
<protein>
    <recommendedName>
        <fullName evidence="16">C4-dicarboxylate transport sensor protein DctB</fullName>
        <ecNumber evidence="3">2.7.13.3</ecNumber>
    </recommendedName>
</protein>
<evidence type="ECO:0000256" key="9">
    <source>
        <dbReference type="ARBA" id="ARBA00022741"/>
    </source>
</evidence>
<evidence type="ECO:0000256" key="6">
    <source>
        <dbReference type="ARBA" id="ARBA00022553"/>
    </source>
</evidence>
<dbReference type="InterPro" id="IPR017055">
    <property type="entry name" value="Sig_transdc_His_kinase_DctB"/>
</dbReference>
<evidence type="ECO:0000256" key="3">
    <source>
        <dbReference type="ARBA" id="ARBA00012438"/>
    </source>
</evidence>
<dbReference type="PANTHER" id="PTHR43065">
    <property type="entry name" value="SENSOR HISTIDINE KINASE"/>
    <property type="match status" value="1"/>
</dbReference>
<dbReference type="SUPFAM" id="SSF103190">
    <property type="entry name" value="Sensory domain-like"/>
    <property type="match status" value="1"/>
</dbReference>
<dbReference type="InterPro" id="IPR036890">
    <property type="entry name" value="HATPase_C_sf"/>
</dbReference>
<keyword evidence="14 19" id="KW-0472">Membrane</keyword>
<dbReference type="Gene3D" id="3.30.450.20">
    <property type="entry name" value="PAS domain"/>
    <property type="match status" value="2"/>
</dbReference>
<evidence type="ECO:0000256" key="17">
    <source>
        <dbReference type="SAM" id="Coils"/>
    </source>
</evidence>
<reference evidence="21 22" key="1">
    <citation type="submission" date="2019-09" db="EMBL/GenBank/DDBJ databases">
        <title>YIM 48816 draft genome.</title>
        <authorList>
            <person name="Jiang L."/>
        </authorList>
    </citation>
    <scope>NUCLEOTIDE SEQUENCE [LARGE SCALE GENOMIC DNA]</scope>
    <source>
        <strain evidence="21 22">YIM 48816</strain>
    </source>
</reference>
<dbReference type="InterPro" id="IPR005467">
    <property type="entry name" value="His_kinase_dom"/>
</dbReference>
<name>A0A6L3T8H1_9HYPH</name>
<gene>
    <name evidence="21" type="ORF">F6X53_02080</name>
</gene>
<evidence type="ECO:0000256" key="12">
    <source>
        <dbReference type="ARBA" id="ARBA00022989"/>
    </source>
</evidence>
<proteinExistence type="predicted"/>
<keyword evidence="5" id="KW-0997">Cell inner membrane</keyword>
<dbReference type="GO" id="GO:0000155">
    <property type="term" value="F:phosphorelay sensor kinase activity"/>
    <property type="evidence" value="ECO:0007669"/>
    <property type="project" value="InterPro"/>
</dbReference>
<dbReference type="CDD" id="cd00082">
    <property type="entry name" value="HisKA"/>
    <property type="match status" value="1"/>
</dbReference>
<evidence type="ECO:0000313" key="22">
    <source>
        <dbReference type="Proteomes" id="UP000474159"/>
    </source>
</evidence>
<accession>A0A6L3T8H1</accession>
<dbReference type="PROSITE" id="PS50109">
    <property type="entry name" value="HIS_KIN"/>
    <property type="match status" value="1"/>
</dbReference>
<dbReference type="EMBL" id="VZZK01000001">
    <property type="protein sequence ID" value="KAB1081901.1"/>
    <property type="molecule type" value="Genomic_DNA"/>
</dbReference>
<feature type="transmembrane region" description="Helical" evidence="19">
    <location>
        <begin position="315"/>
        <end position="333"/>
    </location>
</feature>
<evidence type="ECO:0000256" key="5">
    <source>
        <dbReference type="ARBA" id="ARBA00022519"/>
    </source>
</evidence>
<organism evidence="21 22">
    <name type="scientific">Methylobacterium soli</name>
    <dbReference type="NCBI Taxonomy" id="553447"/>
    <lineage>
        <taxon>Bacteria</taxon>
        <taxon>Pseudomonadati</taxon>
        <taxon>Pseudomonadota</taxon>
        <taxon>Alphaproteobacteria</taxon>
        <taxon>Hyphomicrobiales</taxon>
        <taxon>Methylobacteriaceae</taxon>
        <taxon>Methylobacterium</taxon>
    </lineage>
</organism>
<keyword evidence="9" id="KW-0547">Nucleotide-binding</keyword>
<dbReference type="GO" id="GO:0005524">
    <property type="term" value="F:ATP binding"/>
    <property type="evidence" value="ECO:0007669"/>
    <property type="project" value="UniProtKB-KW"/>
</dbReference>
<comment type="function">
    <text evidence="15">Member of the two-component regulatory system DctB/DctD involved in the transport of C4-dicarboxylates. DctB functions as a membrane-associated protein kinase that phosphorylates DctD in response to environmental signals.</text>
</comment>
<evidence type="ECO:0000256" key="15">
    <source>
        <dbReference type="ARBA" id="ARBA00059004"/>
    </source>
</evidence>
<keyword evidence="12 19" id="KW-1133">Transmembrane helix</keyword>
<dbReference type="GO" id="GO:0005886">
    <property type="term" value="C:plasma membrane"/>
    <property type="evidence" value="ECO:0007669"/>
    <property type="project" value="UniProtKB-SubCell"/>
</dbReference>
<keyword evidence="11" id="KW-0067">ATP-binding</keyword>
<dbReference type="Gene3D" id="6.10.250.3020">
    <property type="match status" value="1"/>
</dbReference>
<evidence type="ECO:0000256" key="16">
    <source>
        <dbReference type="ARBA" id="ARBA00073143"/>
    </source>
</evidence>
<feature type="coiled-coil region" evidence="17">
    <location>
        <begin position="335"/>
        <end position="390"/>
    </location>
</feature>
<evidence type="ECO:0000313" key="21">
    <source>
        <dbReference type="EMBL" id="KAB1081901.1"/>
    </source>
</evidence>
<sequence>MNLPEAPQAPDRNSARPRAGPGRWRTSLAILAGTVAVLIVIWAAGRIAERWALGDLRRAAQTTLGLQIGALHAEMQRQSALPLALAADPEIAALLAPDPAAGLAERVNDRLAELAAATGAAVIYVIGADGLTVAASNAREARSFIGQNYAFRPYFRRALAEGSGSQFALGTISGRPGLYLTRRLPEARGIVVVKIEFDAVEAVWRAGRETVFVTDPRGIVLVASNPDWRFRSLRPIAPDERARIRESLEFGEAPLAALPLHPVEDHQDLVRIGNGALPARPALLLASPIPGTDWQFHTLTPVGPAVDRERIQAQIIALLGAGLAGFGIVAVASRRARTRERLAEAAAQRVELEARVRERTRALSDANRQLRAEVEERRRSEAERERLGRELAQAGRLAALGQFAASMAHEINQPLAAIRSYADNTAILVRRGRVEDAAENVNAIGRLTERIAGLTRQLKGFARRASGRREPVLLADILGNSLELVEARARESGIVPAVEFPAPDLAVLGDGPRLEQVLVNLLQNALDAVGDAPAPRVTVTVADLGERISVAVADNGPGIPETSRAQIFDAFFTTKADGLGLGLAIARGIVEDCGGHLTVSAGEAGGSVFRMELARAAVPAVDERAETMT</sequence>
<evidence type="ECO:0000256" key="13">
    <source>
        <dbReference type="ARBA" id="ARBA00023012"/>
    </source>
</evidence>
<dbReference type="InterPro" id="IPR003594">
    <property type="entry name" value="HATPase_dom"/>
</dbReference>
<dbReference type="Proteomes" id="UP000474159">
    <property type="component" value="Unassembled WGS sequence"/>
</dbReference>
<dbReference type="AlphaFoldDB" id="A0A6L3T8H1"/>
<dbReference type="PRINTS" id="PR00344">
    <property type="entry name" value="BCTRLSENSOR"/>
</dbReference>
<dbReference type="FunFam" id="1.10.287.130:FF:000049">
    <property type="entry name" value="C4-dicarboxylate transport sensor protein DctB"/>
    <property type="match status" value="1"/>
</dbReference>
<evidence type="ECO:0000256" key="1">
    <source>
        <dbReference type="ARBA" id="ARBA00000085"/>
    </source>
</evidence>
<keyword evidence="22" id="KW-1185">Reference proteome</keyword>
<evidence type="ECO:0000256" key="18">
    <source>
        <dbReference type="SAM" id="MobiDB-lite"/>
    </source>
</evidence>
<dbReference type="PANTHER" id="PTHR43065:SF46">
    <property type="entry name" value="C4-DICARBOXYLATE TRANSPORT SENSOR PROTEIN DCTB"/>
    <property type="match status" value="1"/>
</dbReference>
<evidence type="ECO:0000256" key="19">
    <source>
        <dbReference type="SAM" id="Phobius"/>
    </source>
</evidence>
<keyword evidence="4" id="KW-1003">Cell membrane</keyword>
<dbReference type="SMART" id="SM00388">
    <property type="entry name" value="HisKA"/>
    <property type="match status" value="1"/>
</dbReference>
<evidence type="ECO:0000256" key="7">
    <source>
        <dbReference type="ARBA" id="ARBA00022679"/>
    </source>
</evidence>
<comment type="caution">
    <text evidence="21">The sequence shown here is derived from an EMBL/GenBank/DDBJ whole genome shotgun (WGS) entry which is preliminary data.</text>
</comment>
<dbReference type="Pfam" id="PF00512">
    <property type="entry name" value="HisKA"/>
    <property type="match status" value="1"/>
</dbReference>
<keyword evidence="8 19" id="KW-0812">Transmembrane</keyword>
<dbReference type="Gene3D" id="3.30.565.10">
    <property type="entry name" value="Histidine kinase-like ATPase, C-terminal domain"/>
    <property type="match status" value="1"/>
</dbReference>
<evidence type="ECO:0000256" key="4">
    <source>
        <dbReference type="ARBA" id="ARBA00022475"/>
    </source>
</evidence>
<comment type="subcellular location">
    <subcellularLocation>
        <location evidence="2">Cell inner membrane</location>
        <topology evidence="2">Multi-pass membrane protein</topology>
    </subcellularLocation>
</comment>
<dbReference type="InterPro" id="IPR003661">
    <property type="entry name" value="HisK_dim/P_dom"/>
</dbReference>
<dbReference type="RefSeq" id="WP_150996670.1">
    <property type="nucleotide sequence ID" value="NZ_VZZK01000001.1"/>
</dbReference>
<dbReference type="EC" id="2.7.13.3" evidence="3"/>